<evidence type="ECO:0000256" key="2">
    <source>
        <dbReference type="ARBA" id="ARBA00022490"/>
    </source>
</evidence>
<dbReference type="Gene3D" id="1.10.150.130">
    <property type="match status" value="1"/>
</dbReference>
<evidence type="ECO:0000313" key="13">
    <source>
        <dbReference type="Proteomes" id="UP000071859"/>
    </source>
</evidence>
<evidence type="ECO:0000256" key="4">
    <source>
        <dbReference type="ARBA" id="ARBA00022829"/>
    </source>
</evidence>
<evidence type="ECO:0000259" key="10">
    <source>
        <dbReference type="PROSITE" id="PS51898"/>
    </source>
</evidence>
<dbReference type="Gene3D" id="1.10.443.10">
    <property type="entry name" value="Intergrase catalytic core"/>
    <property type="match status" value="1"/>
</dbReference>
<feature type="domain" description="Core-binding (CB)" evidence="11">
    <location>
        <begin position="314"/>
        <end position="421"/>
    </location>
</feature>
<dbReference type="InterPro" id="IPR002104">
    <property type="entry name" value="Integrase_catalytic"/>
</dbReference>
<evidence type="ECO:0000256" key="7">
    <source>
        <dbReference type="ARBA" id="ARBA00023172"/>
    </source>
</evidence>
<dbReference type="GO" id="GO:0051301">
    <property type="term" value="P:cell division"/>
    <property type="evidence" value="ECO:0007669"/>
    <property type="project" value="UniProtKB-KW"/>
</dbReference>
<keyword evidence="7" id="KW-0233">DNA recombination</keyword>
<keyword evidence="2" id="KW-0963">Cytoplasm</keyword>
<keyword evidence="13" id="KW-1185">Reference proteome</keyword>
<dbReference type="InterPro" id="IPR011010">
    <property type="entry name" value="DNA_brk_join_enz"/>
</dbReference>
<keyword evidence="8" id="KW-0131">Cell cycle</keyword>
<dbReference type="GO" id="GO:0003677">
    <property type="term" value="F:DNA binding"/>
    <property type="evidence" value="ECO:0007669"/>
    <property type="project" value="UniProtKB-UniRule"/>
</dbReference>
<dbReference type="EMBL" id="FCOX02000043">
    <property type="protein sequence ID" value="SAL00764.1"/>
    <property type="molecule type" value="Genomic_DNA"/>
</dbReference>
<dbReference type="Pfam" id="PF12482">
    <property type="entry name" value="DUF3701"/>
    <property type="match status" value="1"/>
</dbReference>
<keyword evidence="3" id="KW-0132">Cell division</keyword>
<dbReference type="InterPro" id="IPR022169">
    <property type="entry name" value="DUF3701"/>
</dbReference>
<organism evidence="12 13">
    <name type="scientific">Caballeronia calidae</name>
    <dbReference type="NCBI Taxonomy" id="1777139"/>
    <lineage>
        <taxon>Bacteria</taxon>
        <taxon>Pseudomonadati</taxon>
        <taxon>Pseudomonadota</taxon>
        <taxon>Betaproteobacteria</taxon>
        <taxon>Burkholderiales</taxon>
        <taxon>Burkholderiaceae</taxon>
        <taxon>Caballeronia</taxon>
    </lineage>
</organism>
<evidence type="ECO:0000259" key="11">
    <source>
        <dbReference type="PROSITE" id="PS51900"/>
    </source>
</evidence>
<dbReference type="PROSITE" id="PS51900">
    <property type="entry name" value="CB"/>
    <property type="match status" value="1"/>
</dbReference>
<evidence type="ECO:0000256" key="8">
    <source>
        <dbReference type="ARBA" id="ARBA00023306"/>
    </source>
</evidence>
<comment type="caution">
    <text evidence="12">The sequence shown here is derived from an EMBL/GenBank/DDBJ whole genome shotgun (WGS) entry which is preliminary data.</text>
</comment>
<dbReference type="SUPFAM" id="SSF56349">
    <property type="entry name" value="DNA breaking-rejoining enzymes"/>
    <property type="match status" value="1"/>
</dbReference>
<dbReference type="PANTHER" id="PTHR30349:SF77">
    <property type="entry name" value="TYROSINE RECOMBINASE XERC"/>
    <property type="match status" value="1"/>
</dbReference>
<gene>
    <name evidence="12" type="ORF">AWB78_06008</name>
</gene>
<accession>A0A158E1S5</accession>
<dbReference type="PANTHER" id="PTHR30349">
    <property type="entry name" value="PHAGE INTEGRASE-RELATED"/>
    <property type="match status" value="1"/>
</dbReference>
<dbReference type="InterPro" id="IPR010998">
    <property type="entry name" value="Integrase_recombinase_N"/>
</dbReference>
<comment type="subcellular location">
    <subcellularLocation>
        <location evidence="1">Cytoplasm</location>
    </subcellularLocation>
</comment>
<keyword evidence="6 9" id="KW-0238">DNA-binding</keyword>
<reference evidence="12" key="1">
    <citation type="submission" date="2016-01" db="EMBL/GenBank/DDBJ databases">
        <authorList>
            <person name="Peeters C."/>
        </authorList>
    </citation>
    <scope>NUCLEOTIDE SEQUENCE</scope>
    <source>
        <strain evidence="12">LMG 29321</strain>
    </source>
</reference>
<name>A0A158E1S5_9BURK</name>
<keyword evidence="5" id="KW-0229">DNA integration</keyword>
<evidence type="ECO:0000313" key="12">
    <source>
        <dbReference type="EMBL" id="SAL00764.1"/>
    </source>
</evidence>
<dbReference type="GO" id="GO:0007059">
    <property type="term" value="P:chromosome segregation"/>
    <property type="evidence" value="ECO:0007669"/>
    <property type="project" value="UniProtKB-KW"/>
</dbReference>
<dbReference type="AlphaFoldDB" id="A0A158E1S5"/>
<dbReference type="Pfam" id="PF00589">
    <property type="entry name" value="Phage_integrase"/>
    <property type="match status" value="1"/>
</dbReference>
<proteinExistence type="predicted"/>
<dbReference type="InterPro" id="IPR050090">
    <property type="entry name" value="Tyrosine_recombinase_XerCD"/>
</dbReference>
<dbReference type="CDD" id="cd00397">
    <property type="entry name" value="DNA_BRE_C"/>
    <property type="match status" value="1"/>
</dbReference>
<evidence type="ECO:0000256" key="9">
    <source>
        <dbReference type="PROSITE-ProRule" id="PRU01248"/>
    </source>
</evidence>
<evidence type="ECO:0000256" key="6">
    <source>
        <dbReference type="ARBA" id="ARBA00023125"/>
    </source>
</evidence>
<dbReference type="Proteomes" id="UP000071859">
    <property type="component" value="Unassembled WGS sequence"/>
</dbReference>
<dbReference type="InterPro" id="IPR013762">
    <property type="entry name" value="Integrase-like_cat_sf"/>
</dbReference>
<dbReference type="GO" id="GO:0006310">
    <property type="term" value="P:DNA recombination"/>
    <property type="evidence" value="ECO:0007669"/>
    <property type="project" value="UniProtKB-KW"/>
</dbReference>
<protein>
    <submittedName>
        <fullName evidence="12">Integrase family protein</fullName>
    </submittedName>
</protein>
<feature type="domain" description="Tyr recombinase" evidence="10">
    <location>
        <begin position="445"/>
        <end position="653"/>
    </location>
</feature>
<dbReference type="GO" id="GO:0005737">
    <property type="term" value="C:cytoplasm"/>
    <property type="evidence" value="ECO:0007669"/>
    <property type="project" value="UniProtKB-SubCell"/>
</dbReference>
<keyword evidence="4" id="KW-0159">Chromosome partition</keyword>
<evidence type="ECO:0000256" key="5">
    <source>
        <dbReference type="ARBA" id="ARBA00022908"/>
    </source>
</evidence>
<dbReference type="GO" id="GO:0015074">
    <property type="term" value="P:DNA integration"/>
    <property type="evidence" value="ECO:0007669"/>
    <property type="project" value="UniProtKB-KW"/>
</dbReference>
<dbReference type="InterPro" id="IPR044068">
    <property type="entry name" value="CB"/>
</dbReference>
<sequence length="662" mass="72231">MIEKKAEKAGVSATPGQRLADGAVNLTSGALRTRAPRRLTRQHFALYRGYLDGVAEAQLHASYGDAATDVRATRRLIDALRDTLSVLARRARDTEAAHLLRLRPGSIPLFEPAPAAAAPTLDDFRERIDPDGVYGESELLALYEEEYPPGTSPAVDRRAARNARLRRRQAEALARMEASLAQDPSPDHPIDGWFEPAIAARLSAAGLATLADVIELIERRRHRWYVAVPRLGPKGAQRVVDWLHLHAQALRRTLSPAALVPRRQWRANDVEPAGHLEIGEPDAVVIAPLETLRVPGALDGSKGSNRAAAGARFDTDLRAICAWLDARSNSAHTRRAYRREAERLLLWALVEKGKPLSSLDHVECAEYMGVFLSNPQPAARWIAALRGERCFHSWRPFAGPLSDRSRETARSILSAMCEWLVGERYLAVNPFAGFARVASPPVFESASRTLDVEQWKGVLQSVERGEFSFSEHRDRLALLLAYATGLRRAELAAATTDALSVGRLSGVEGPVWRLAVNQTRGSARTVLLPPVVVEALEENLALRGLPSPLDCAEGTPILAQARGGQPLTPDGIGKIFKSIFSNAAALLESRTPGSGRDLKRASTHWLRHTHSTHALGHGAELREVSAGLGHADLSTTSLYLKNEDIGRFLGVERLVRSASAGK</sequence>
<dbReference type="OrthoDB" id="8610787at2"/>
<evidence type="ECO:0000256" key="3">
    <source>
        <dbReference type="ARBA" id="ARBA00022618"/>
    </source>
</evidence>
<dbReference type="PROSITE" id="PS51898">
    <property type="entry name" value="TYR_RECOMBINASE"/>
    <property type="match status" value="1"/>
</dbReference>
<evidence type="ECO:0000256" key="1">
    <source>
        <dbReference type="ARBA" id="ARBA00004496"/>
    </source>
</evidence>